<dbReference type="Proteomes" id="UP000292447">
    <property type="component" value="Chromosome II"/>
</dbReference>
<dbReference type="Gene3D" id="2.30.30.140">
    <property type="match status" value="1"/>
</dbReference>
<dbReference type="STRING" id="2163413.A0A4P6XKK9"/>
<evidence type="ECO:0000259" key="2">
    <source>
        <dbReference type="PROSITE" id="PS50812"/>
    </source>
</evidence>
<dbReference type="SMART" id="SM00293">
    <property type="entry name" value="PWWP"/>
    <property type="match status" value="1"/>
</dbReference>
<dbReference type="AlphaFoldDB" id="A0A4P6XKK9"/>
<feature type="compositionally biased region" description="Acidic residues" evidence="1">
    <location>
        <begin position="279"/>
        <end position="301"/>
    </location>
</feature>
<organism evidence="3 4">
    <name type="scientific">Metschnikowia aff. pulcherrima</name>
    <dbReference type="NCBI Taxonomy" id="2163413"/>
    <lineage>
        <taxon>Eukaryota</taxon>
        <taxon>Fungi</taxon>
        <taxon>Dikarya</taxon>
        <taxon>Ascomycota</taxon>
        <taxon>Saccharomycotina</taxon>
        <taxon>Pichiomycetes</taxon>
        <taxon>Metschnikowiaceae</taxon>
        <taxon>Metschnikowia</taxon>
    </lineage>
</organism>
<feature type="domain" description="PWWP" evidence="2">
    <location>
        <begin position="93"/>
        <end position="166"/>
    </location>
</feature>
<dbReference type="CDD" id="cd05840">
    <property type="entry name" value="PWWP_ScIOC4-like"/>
    <property type="match status" value="1"/>
</dbReference>
<feature type="compositionally biased region" description="Polar residues" evidence="1">
    <location>
        <begin position="251"/>
        <end position="273"/>
    </location>
</feature>
<feature type="compositionally biased region" description="Acidic residues" evidence="1">
    <location>
        <begin position="212"/>
        <end position="222"/>
    </location>
</feature>
<dbReference type="InterPro" id="IPR000313">
    <property type="entry name" value="PWWP_dom"/>
</dbReference>
<evidence type="ECO:0000313" key="3">
    <source>
        <dbReference type="EMBL" id="QBM87760.1"/>
    </source>
</evidence>
<dbReference type="Pfam" id="PF00855">
    <property type="entry name" value="PWWP"/>
    <property type="match status" value="1"/>
</dbReference>
<sequence length="458" mass="51112">MNPDTKQQPDAPANTEAALMNGVEHEEEPTIDGNLNGDEVKENLVHPPEDAVVTNGSVKEEVVQPSEIINNENSAAGSAESAVDLQKKMGLQPTAIVLAKVKGYRAWPAMVLDENILPENIRKMKPKSIKLTRKMPRPVIIVPVRFFSDDTYIWIKSCDLKILSPKEIEDFLLKRINSKKDTLIDAYKLAQNTPDMGEFNKWGSQGPPEFTDSPDEEDDELEAEKPPKKVLKLSLKLKKPAPASRAKSSGKPPSTSKVAPARVTSSKAYQNGLQKDLSGLEDDEPDSDSLEGFDSDWGLEDSDNDMESGNYIFDNQQEQKKFNETFPRAAYLSAFLEQFQSIFKDIHKAISPQLILGEIGNEKQILAKLRETERLLASANTPLVAFTKSALFRVLLLALHKPKDRFDYPAIREAIERIFNQMNLLACEITEEDMVIKTKDSTPLPTEHKAEDGVVVLD</sequence>
<feature type="region of interest" description="Disordered" evidence="1">
    <location>
        <begin position="196"/>
        <end position="226"/>
    </location>
</feature>
<dbReference type="SUPFAM" id="SSF63748">
    <property type="entry name" value="Tudor/PWWP/MBT"/>
    <property type="match status" value="1"/>
</dbReference>
<evidence type="ECO:0000256" key="1">
    <source>
        <dbReference type="SAM" id="MobiDB-lite"/>
    </source>
</evidence>
<dbReference type="InterPro" id="IPR035503">
    <property type="entry name" value="IOC4-like_PWWP"/>
</dbReference>
<feature type="region of interest" description="Disordered" evidence="1">
    <location>
        <begin position="238"/>
        <end position="301"/>
    </location>
</feature>
<name>A0A4P6XKK9_9ASCO</name>
<proteinExistence type="predicted"/>
<evidence type="ECO:0000313" key="4">
    <source>
        <dbReference type="Proteomes" id="UP000292447"/>
    </source>
</evidence>
<dbReference type="EMBL" id="CP034457">
    <property type="protein sequence ID" value="QBM87760.1"/>
    <property type="molecule type" value="Genomic_DNA"/>
</dbReference>
<dbReference type="PROSITE" id="PS50812">
    <property type="entry name" value="PWWP"/>
    <property type="match status" value="1"/>
</dbReference>
<protein>
    <submittedName>
        <fullName evidence="3">PWWP domain-containing protein</fullName>
    </submittedName>
</protein>
<accession>A0A4P6XKK9</accession>
<keyword evidence="4" id="KW-1185">Reference proteome</keyword>
<gene>
    <name evidence="3" type="primary">MPUL0B09720</name>
    <name evidence="3" type="ORF">METSCH_B09720</name>
</gene>
<reference evidence="4" key="1">
    <citation type="submission" date="2019-03" db="EMBL/GenBank/DDBJ databases">
        <title>Snf2 controls pulcherriminic acid biosynthesis and connects pigmentation and antifungal activity of the yeast Metschnikowia pulcherrima.</title>
        <authorList>
            <person name="Gore-Lloyd D."/>
            <person name="Sumann I."/>
            <person name="Brachmann A.O."/>
            <person name="Schneeberger K."/>
            <person name="Ortiz-Merino R.A."/>
            <person name="Moreno-Beltran M."/>
            <person name="Schlaefli M."/>
            <person name="Kirner P."/>
            <person name="Santos Kron A."/>
            <person name="Wolfe K.H."/>
            <person name="Piel J."/>
            <person name="Ahrens C.H."/>
            <person name="Henk D."/>
            <person name="Freimoser F.M."/>
        </authorList>
    </citation>
    <scope>NUCLEOTIDE SEQUENCE [LARGE SCALE GENOMIC DNA]</scope>
    <source>
        <strain evidence="4">APC 1.2</strain>
    </source>
</reference>